<evidence type="ECO:0000313" key="4">
    <source>
        <dbReference type="Proteomes" id="UP001143463"/>
    </source>
</evidence>
<dbReference type="PRINTS" id="PR00420">
    <property type="entry name" value="RNGMNOXGNASE"/>
</dbReference>
<name>A0A9W6L1M1_9PSEU</name>
<dbReference type="GO" id="GO:0016628">
    <property type="term" value="F:oxidoreductase activity, acting on the CH-CH group of donors, NAD or NADP as acceptor"/>
    <property type="evidence" value="ECO:0007669"/>
    <property type="project" value="InterPro"/>
</dbReference>
<dbReference type="GO" id="GO:0071949">
    <property type="term" value="F:FAD binding"/>
    <property type="evidence" value="ECO:0007669"/>
    <property type="project" value="InterPro"/>
</dbReference>
<dbReference type="Proteomes" id="UP001143463">
    <property type="component" value="Unassembled WGS sequence"/>
</dbReference>
<dbReference type="InterPro" id="IPR050407">
    <property type="entry name" value="Geranylgeranyl_reductase"/>
</dbReference>
<comment type="caution">
    <text evidence="3">The sequence shown here is derived from an EMBL/GenBank/DDBJ whole genome shotgun (WGS) entry which is preliminary data.</text>
</comment>
<gene>
    <name evidence="3" type="ORF">GCM10017577_23010</name>
</gene>
<dbReference type="EMBL" id="BSFQ01000007">
    <property type="protein sequence ID" value="GLL11160.1"/>
    <property type="molecule type" value="Genomic_DNA"/>
</dbReference>
<dbReference type="Pfam" id="PF01494">
    <property type="entry name" value="FAD_binding_3"/>
    <property type="match status" value="1"/>
</dbReference>
<reference evidence="3" key="2">
    <citation type="submission" date="2023-01" db="EMBL/GenBank/DDBJ databases">
        <authorList>
            <person name="Sun Q."/>
            <person name="Evtushenko L."/>
        </authorList>
    </citation>
    <scope>NUCLEOTIDE SEQUENCE</scope>
    <source>
        <strain evidence="3">VKM Ac-1069</strain>
    </source>
</reference>
<dbReference type="InterPro" id="IPR011777">
    <property type="entry name" value="Geranylgeranyl_Rdtase_fam"/>
</dbReference>
<proteinExistence type="predicted"/>
<dbReference type="SUPFAM" id="SSF51905">
    <property type="entry name" value="FAD/NAD(P)-binding domain"/>
    <property type="match status" value="1"/>
</dbReference>
<dbReference type="InterPro" id="IPR036188">
    <property type="entry name" value="FAD/NAD-bd_sf"/>
</dbReference>
<keyword evidence="4" id="KW-1185">Reference proteome</keyword>
<evidence type="ECO:0000256" key="1">
    <source>
        <dbReference type="SAM" id="MobiDB-lite"/>
    </source>
</evidence>
<evidence type="ECO:0000259" key="2">
    <source>
        <dbReference type="Pfam" id="PF01494"/>
    </source>
</evidence>
<dbReference type="PANTHER" id="PTHR42685">
    <property type="entry name" value="GERANYLGERANYL DIPHOSPHATE REDUCTASE"/>
    <property type="match status" value="1"/>
</dbReference>
<sequence>MTGMYDVAVVGAGPAGSAAALRVLQLRPDARVLLLDAARFPRDKTCGDGIAAGVFDLLAALGLPESATLGGAVPRLCVRSPRGAVVDRDCARPNRVVPRAVLDDALVTACVTRGARLRRQRVRRVEAHADHVVLDGDTAARTVIGTDGANSVVRRGLGIPPRPRGMAVAVRGYSPQAPATPGALHIAFAEGRRPAYAWSFPLADGGANVGYGVFDGTAPTSRDELLAGLDAQLPGQEPDPSTVRGHRLPLSTGGRVQPDGRVLLAGDAASLVNPLTGEGIFDAVASGVLAGQAALCGAAAGAVHRASLRRCFGRHHRHTAALARLMRSPRFVHAAVLAAARDRAVFDDVVEVGLGRGAAHARTLATIGALFVRPGTGRRAGLPAGPLLAPAAP</sequence>
<accession>A0A9W6L1M1</accession>
<evidence type="ECO:0000313" key="3">
    <source>
        <dbReference type="EMBL" id="GLL11160.1"/>
    </source>
</evidence>
<feature type="domain" description="FAD-binding" evidence="2">
    <location>
        <begin position="5"/>
        <end position="163"/>
    </location>
</feature>
<dbReference type="Gene3D" id="3.50.50.60">
    <property type="entry name" value="FAD/NAD(P)-binding domain"/>
    <property type="match status" value="1"/>
</dbReference>
<dbReference type="PANTHER" id="PTHR42685:SF22">
    <property type="entry name" value="CONDITIONED MEDIUM FACTOR RECEPTOR 1"/>
    <property type="match status" value="1"/>
</dbReference>
<dbReference type="InterPro" id="IPR002938">
    <property type="entry name" value="FAD-bd"/>
</dbReference>
<dbReference type="RefSeq" id="WP_197040389.1">
    <property type="nucleotide sequence ID" value="NZ_BAAAUZ010000025.1"/>
</dbReference>
<feature type="region of interest" description="Disordered" evidence="1">
    <location>
        <begin position="233"/>
        <end position="252"/>
    </location>
</feature>
<protein>
    <recommendedName>
        <fullName evidence="2">FAD-binding domain-containing protein</fullName>
    </recommendedName>
</protein>
<organism evidence="3 4">
    <name type="scientific">Pseudonocardia halophobica</name>
    <dbReference type="NCBI Taxonomy" id="29401"/>
    <lineage>
        <taxon>Bacteria</taxon>
        <taxon>Bacillati</taxon>
        <taxon>Actinomycetota</taxon>
        <taxon>Actinomycetes</taxon>
        <taxon>Pseudonocardiales</taxon>
        <taxon>Pseudonocardiaceae</taxon>
        <taxon>Pseudonocardia</taxon>
    </lineage>
</organism>
<reference evidence="3" key="1">
    <citation type="journal article" date="2014" name="Int. J. Syst. Evol. Microbiol.">
        <title>Complete genome sequence of Corynebacterium casei LMG S-19264T (=DSM 44701T), isolated from a smear-ripened cheese.</title>
        <authorList>
            <consortium name="US DOE Joint Genome Institute (JGI-PGF)"/>
            <person name="Walter F."/>
            <person name="Albersmeier A."/>
            <person name="Kalinowski J."/>
            <person name="Ruckert C."/>
        </authorList>
    </citation>
    <scope>NUCLEOTIDE SEQUENCE</scope>
    <source>
        <strain evidence="3">VKM Ac-1069</strain>
    </source>
</reference>
<dbReference type="NCBIfam" id="TIGR02032">
    <property type="entry name" value="GG-red-SF"/>
    <property type="match status" value="1"/>
</dbReference>
<dbReference type="AlphaFoldDB" id="A0A9W6L1M1"/>